<keyword evidence="1" id="KW-1133">Transmembrane helix</keyword>
<dbReference type="RefSeq" id="XP_041185604.1">
    <property type="nucleotide sequence ID" value="XM_041342677.1"/>
</dbReference>
<feature type="transmembrane region" description="Helical" evidence="1">
    <location>
        <begin position="73"/>
        <end position="93"/>
    </location>
</feature>
<evidence type="ECO:0000313" key="2">
    <source>
        <dbReference type="EMBL" id="KAG1798363.1"/>
    </source>
</evidence>
<name>A0A9P7DM90_9AGAM</name>
<dbReference type="GeneID" id="64636693"/>
<dbReference type="EMBL" id="JABBWG010000177">
    <property type="protein sequence ID" value="KAG1798363.1"/>
    <property type="molecule type" value="Genomic_DNA"/>
</dbReference>
<dbReference type="AlphaFoldDB" id="A0A9P7DM90"/>
<sequence length="102" mass="11607">MRIATPLRFEFEALMSKAPFEEHTWIVLGLALSVNGALLVGASSGKTHQLVSQRSILLLSCPLTNWLTRRTRMVLRIFTYMAFRLISLLVSSLHRKNNIHSK</sequence>
<dbReference type="Proteomes" id="UP000807769">
    <property type="component" value="Unassembled WGS sequence"/>
</dbReference>
<evidence type="ECO:0000313" key="3">
    <source>
        <dbReference type="Proteomes" id="UP000807769"/>
    </source>
</evidence>
<keyword evidence="1" id="KW-0812">Transmembrane</keyword>
<reference evidence="2" key="1">
    <citation type="journal article" date="2020" name="New Phytol.">
        <title>Comparative genomics reveals dynamic genome evolution in host specialist ectomycorrhizal fungi.</title>
        <authorList>
            <person name="Lofgren L.A."/>
            <person name="Nguyen N.H."/>
            <person name="Vilgalys R."/>
            <person name="Ruytinx J."/>
            <person name="Liao H.L."/>
            <person name="Branco S."/>
            <person name="Kuo A."/>
            <person name="LaButti K."/>
            <person name="Lipzen A."/>
            <person name="Andreopoulos W."/>
            <person name="Pangilinan J."/>
            <person name="Riley R."/>
            <person name="Hundley H."/>
            <person name="Na H."/>
            <person name="Barry K."/>
            <person name="Grigoriev I.V."/>
            <person name="Stajich J.E."/>
            <person name="Kennedy P.G."/>
        </authorList>
    </citation>
    <scope>NUCLEOTIDE SEQUENCE</scope>
    <source>
        <strain evidence="2">MN1</strain>
    </source>
</reference>
<keyword evidence="1" id="KW-0472">Membrane</keyword>
<feature type="transmembrane region" description="Helical" evidence="1">
    <location>
        <begin position="25"/>
        <end position="45"/>
    </location>
</feature>
<gene>
    <name evidence="2" type="ORF">BJ212DRAFT_217367</name>
</gene>
<keyword evidence="3" id="KW-1185">Reference proteome</keyword>
<accession>A0A9P7DM90</accession>
<comment type="caution">
    <text evidence="2">The sequence shown here is derived from an EMBL/GenBank/DDBJ whole genome shotgun (WGS) entry which is preliminary data.</text>
</comment>
<proteinExistence type="predicted"/>
<protein>
    <submittedName>
        <fullName evidence="2">Uncharacterized protein</fullName>
    </submittedName>
</protein>
<organism evidence="2 3">
    <name type="scientific">Suillus subaureus</name>
    <dbReference type="NCBI Taxonomy" id="48587"/>
    <lineage>
        <taxon>Eukaryota</taxon>
        <taxon>Fungi</taxon>
        <taxon>Dikarya</taxon>
        <taxon>Basidiomycota</taxon>
        <taxon>Agaricomycotina</taxon>
        <taxon>Agaricomycetes</taxon>
        <taxon>Agaricomycetidae</taxon>
        <taxon>Boletales</taxon>
        <taxon>Suillineae</taxon>
        <taxon>Suillaceae</taxon>
        <taxon>Suillus</taxon>
    </lineage>
</organism>
<evidence type="ECO:0000256" key="1">
    <source>
        <dbReference type="SAM" id="Phobius"/>
    </source>
</evidence>